<feature type="non-terminal residue" evidence="2">
    <location>
        <position position="1"/>
    </location>
</feature>
<sequence length="234" mass="27057">MSKPIHEDAMNDLLRFIVPRAHTKYIIIRAAKSPVYTLILVNDLFRFMSDTKVRVSINFSERFISFYVGYEEDITFVVNFMFPEDITFVVNFRSVSPMVMLLNIKTPRQLMGEKRGMKALEAWCKRVTDGYKGVRVENMTTSWRDGLAFCAIIHPSGQISLNLTALIRMTSTETMNWLSGQQSTTWVSLHFWMLRIWCYMKFLIACPSSPIFHSSTRLSQAMVALKFPSALRPL</sequence>
<gene>
    <name evidence="2" type="ORF">L9F63_027865</name>
</gene>
<protein>
    <recommendedName>
        <fullName evidence="1">Calponin-homology (CH) domain-containing protein</fullName>
    </recommendedName>
</protein>
<dbReference type="InterPro" id="IPR001715">
    <property type="entry name" value="CH_dom"/>
</dbReference>
<evidence type="ECO:0000313" key="3">
    <source>
        <dbReference type="Proteomes" id="UP001233999"/>
    </source>
</evidence>
<evidence type="ECO:0000313" key="2">
    <source>
        <dbReference type="EMBL" id="KAJ9590296.1"/>
    </source>
</evidence>
<proteinExistence type="predicted"/>
<dbReference type="SUPFAM" id="SSF47576">
    <property type="entry name" value="Calponin-homology domain, CH-domain"/>
    <property type="match status" value="1"/>
</dbReference>
<reference evidence="2" key="1">
    <citation type="journal article" date="2023" name="IScience">
        <title>Live-bearing cockroach genome reveals convergent evolutionary mechanisms linked to viviparity in insects and beyond.</title>
        <authorList>
            <person name="Fouks B."/>
            <person name="Harrison M.C."/>
            <person name="Mikhailova A.A."/>
            <person name="Marchal E."/>
            <person name="English S."/>
            <person name="Carruthers M."/>
            <person name="Jennings E.C."/>
            <person name="Chiamaka E.L."/>
            <person name="Frigard R.A."/>
            <person name="Pippel M."/>
            <person name="Attardo G.M."/>
            <person name="Benoit J.B."/>
            <person name="Bornberg-Bauer E."/>
            <person name="Tobe S.S."/>
        </authorList>
    </citation>
    <scope>NUCLEOTIDE SEQUENCE</scope>
    <source>
        <strain evidence="2">Stay&amp;Tobe</strain>
    </source>
</reference>
<comment type="caution">
    <text evidence="2">The sequence shown here is derived from an EMBL/GenBank/DDBJ whole genome shotgun (WGS) entry which is preliminary data.</text>
</comment>
<accession>A0AAD8A1J3</accession>
<evidence type="ECO:0000259" key="1">
    <source>
        <dbReference type="Pfam" id="PF00307"/>
    </source>
</evidence>
<feature type="domain" description="Calponin-homology (CH)" evidence="1">
    <location>
        <begin position="118"/>
        <end position="155"/>
    </location>
</feature>
<dbReference type="InterPro" id="IPR036872">
    <property type="entry name" value="CH_dom_sf"/>
</dbReference>
<dbReference type="PANTHER" id="PTHR23167">
    <property type="entry name" value="CALPONIN HOMOLOGY DOMAIN-CONTAINING PROTEIN DDB_G0272472-RELATED"/>
    <property type="match status" value="1"/>
</dbReference>
<dbReference type="Gene3D" id="1.10.418.10">
    <property type="entry name" value="Calponin-like domain"/>
    <property type="match status" value="1"/>
</dbReference>
<dbReference type="InterPro" id="IPR050540">
    <property type="entry name" value="F-actin_Monoox_Mical"/>
</dbReference>
<dbReference type="PANTHER" id="PTHR23167:SF46">
    <property type="entry name" value="EPS15 HOMOLOGY DOMAIN CONTAINING PROTEIN-BINDING PROTEIN 1, ISOFORM F"/>
    <property type="match status" value="1"/>
</dbReference>
<dbReference type="Pfam" id="PF00307">
    <property type="entry name" value="CH"/>
    <property type="match status" value="1"/>
</dbReference>
<dbReference type="EMBL" id="JASPKZ010004441">
    <property type="protein sequence ID" value="KAJ9590296.1"/>
    <property type="molecule type" value="Genomic_DNA"/>
</dbReference>
<organism evidence="2 3">
    <name type="scientific">Diploptera punctata</name>
    <name type="common">Pacific beetle cockroach</name>
    <dbReference type="NCBI Taxonomy" id="6984"/>
    <lineage>
        <taxon>Eukaryota</taxon>
        <taxon>Metazoa</taxon>
        <taxon>Ecdysozoa</taxon>
        <taxon>Arthropoda</taxon>
        <taxon>Hexapoda</taxon>
        <taxon>Insecta</taxon>
        <taxon>Pterygota</taxon>
        <taxon>Neoptera</taxon>
        <taxon>Polyneoptera</taxon>
        <taxon>Dictyoptera</taxon>
        <taxon>Blattodea</taxon>
        <taxon>Blaberoidea</taxon>
        <taxon>Blaberidae</taxon>
        <taxon>Diplopterinae</taxon>
        <taxon>Diploptera</taxon>
    </lineage>
</organism>
<dbReference type="Proteomes" id="UP001233999">
    <property type="component" value="Unassembled WGS sequence"/>
</dbReference>
<keyword evidence="3" id="KW-1185">Reference proteome</keyword>
<reference evidence="2" key="2">
    <citation type="submission" date="2023-05" db="EMBL/GenBank/DDBJ databases">
        <authorList>
            <person name="Fouks B."/>
        </authorList>
    </citation>
    <scope>NUCLEOTIDE SEQUENCE</scope>
    <source>
        <strain evidence="2">Stay&amp;Tobe</strain>
        <tissue evidence="2">Testes</tissue>
    </source>
</reference>
<name>A0AAD8A1J3_DIPPU</name>
<dbReference type="AlphaFoldDB" id="A0AAD8A1J3"/>